<dbReference type="RefSeq" id="WP_027334891.1">
    <property type="nucleotide sequence ID" value="NZ_CP148067.1"/>
</dbReference>
<evidence type="ECO:0000313" key="2">
    <source>
        <dbReference type="EMBL" id="WXL28752.1"/>
    </source>
</evidence>
<proteinExistence type="predicted"/>
<evidence type="ECO:0000256" key="1">
    <source>
        <dbReference type="SAM" id="Phobius"/>
    </source>
</evidence>
<reference evidence="2" key="1">
    <citation type="submission" date="2024-03" db="EMBL/GenBank/DDBJ databases">
        <title>Complete genome sequence of Mycoplasma felifaucium Z921 isolated from the trachea of a cheetah.</title>
        <authorList>
            <person name="Spergser J."/>
        </authorList>
    </citation>
    <scope>NUCLEOTIDE SEQUENCE [LARGE SCALE GENOMIC DNA]</scope>
    <source>
        <strain evidence="2">Z921</strain>
    </source>
</reference>
<dbReference type="EMBL" id="CP148067">
    <property type="protein sequence ID" value="WXL28752.1"/>
    <property type="molecule type" value="Genomic_DNA"/>
</dbReference>
<accession>A0ABZ2RR98</accession>
<gene>
    <name evidence="2" type="ORF">WG617_01825</name>
</gene>
<sequence>MKKVNIKANTILWLCLSVIALVLIVVCSVIIAKVSSIEEVANVKIQTDLIQEYSAWKAYAIGVLAFSIIVFTIGASISFLGFKSWNYSATL</sequence>
<dbReference type="Proteomes" id="UP001477443">
    <property type="component" value="Chromosome"/>
</dbReference>
<evidence type="ECO:0000313" key="3">
    <source>
        <dbReference type="Proteomes" id="UP001477443"/>
    </source>
</evidence>
<keyword evidence="3" id="KW-1185">Reference proteome</keyword>
<feature type="transmembrane region" description="Helical" evidence="1">
    <location>
        <begin position="12"/>
        <end position="32"/>
    </location>
</feature>
<keyword evidence="1" id="KW-0472">Membrane</keyword>
<protein>
    <submittedName>
        <fullName evidence="2">Uncharacterized protein</fullName>
    </submittedName>
</protein>
<feature type="transmembrane region" description="Helical" evidence="1">
    <location>
        <begin position="58"/>
        <end position="82"/>
    </location>
</feature>
<name>A0ABZ2RR98_9BACT</name>
<organism evidence="2 3">
    <name type="scientific">Mycoplasmopsis felifaucium</name>
    <dbReference type="NCBI Taxonomy" id="35768"/>
    <lineage>
        <taxon>Bacteria</taxon>
        <taxon>Bacillati</taxon>
        <taxon>Mycoplasmatota</taxon>
        <taxon>Mycoplasmoidales</taxon>
        <taxon>Metamycoplasmataceae</taxon>
        <taxon>Mycoplasmopsis</taxon>
    </lineage>
</organism>
<keyword evidence="1" id="KW-1133">Transmembrane helix</keyword>
<keyword evidence="1" id="KW-0812">Transmembrane</keyword>